<reference evidence="1 2" key="1">
    <citation type="submission" date="2017-12" db="EMBL/GenBank/DDBJ databases">
        <title>Phylogenetic diversity of female urinary microbiome.</title>
        <authorList>
            <person name="Thomas-White K."/>
            <person name="Wolfe A.J."/>
        </authorList>
    </citation>
    <scope>NUCLEOTIDE SEQUENCE [LARGE SCALE GENOMIC DNA]</scope>
    <source>
        <strain evidence="1 2">UMB0250</strain>
    </source>
</reference>
<gene>
    <name evidence="1" type="ORF">CYJ25_07855</name>
</gene>
<accession>A0A2I1I3P1</accession>
<evidence type="ECO:0000313" key="2">
    <source>
        <dbReference type="Proteomes" id="UP000234545"/>
    </source>
</evidence>
<comment type="caution">
    <text evidence="1">The sequence shown here is derived from an EMBL/GenBank/DDBJ whole genome shotgun (WGS) entry which is preliminary data.</text>
</comment>
<evidence type="ECO:0008006" key="3">
    <source>
        <dbReference type="Google" id="ProtNLM"/>
    </source>
</evidence>
<dbReference type="RefSeq" id="WP_101628605.1">
    <property type="nucleotide sequence ID" value="NZ_PKKJ01000015.1"/>
</dbReference>
<evidence type="ECO:0000313" key="1">
    <source>
        <dbReference type="EMBL" id="PKY65744.1"/>
    </source>
</evidence>
<organism evidence="1 2">
    <name type="scientific">Schaalia turicensis</name>
    <dbReference type="NCBI Taxonomy" id="131111"/>
    <lineage>
        <taxon>Bacteria</taxon>
        <taxon>Bacillati</taxon>
        <taxon>Actinomycetota</taxon>
        <taxon>Actinomycetes</taxon>
        <taxon>Actinomycetales</taxon>
        <taxon>Actinomycetaceae</taxon>
        <taxon>Schaalia</taxon>
    </lineage>
</organism>
<proteinExistence type="predicted"/>
<protein>
    <recommendedName>
        <fullName evidence="3">HIRAN domain-containing protein</fullName>
    </recommendedName>
</protein>
<sequence>MGLFGNLFRKQRTREVIAATPGEDFIATGRKYYQRAFKRVAKTEGWQLPEKVGAKHGYPLTVSLIPEPDNENDPRAVMVCYGSALLGYVPREETTRFHRQFKSASTYELGADARLWRDTKGQWALRVYA</sequence>
<dbReference type="OrthoDB" id="9812156at2"/>
<dbReference type="Proteomes" id="UP000234545">
    <property type="component" value="Unassembled WGS sequence"/>
</dbReference>
<name>A0A2I1I3P1_9ACTO</name>
<dbReference type="Gene3D" id="3.30.70.2330">
    <property type="match status" value="1"/>
</dbReference>
<dbReference type="AlphaFoldDB" id="A0A2I1I3P1"/>
<dbReference type="EMBL" id="PKKJ01000015">
    <property type="protein sequence ID" value="PKY65744.1"/>
    <property type="molecule type" value="Genomic_DNA"/>
</dbReference>